<keyword evidence="3" id="KW-0547">Nucleotide-binding</keyword>
<dbReference type="Proteomes" id="UP000050360">
    <property type="component" value="Unassembled WGS sequence"/>
</dbReference>
<dbReference type="PANTHER" id="PTHR42734">
    <property type="entry name" value="METAL TRANSPORT SYSTEM ATP-BINDING PROTEIN TM_0124-RELATED"/>
    <property type="match status" value="1"/>
</dbReference>
<evidence type="ECO:0000313" key="6">
    <source>
        <dbReference type="EMBL" id="KPQ44936.1"/>
    </source>
</evidence>
<evidence type="ECO:0000256" key="4">
    <source>
        <dbReference type="ARBA" id="ARBA00022840"/>
    </source>
</evidence>
<dbReference type="InterPro" id="IPR027417">
    <property type="entry name" value="P-loop_NTPase"/>
</dbReference>
<keyword evidence="2" id="KW-0813">Transport</keyword>
<evidence type="ECO:0000259" key="5">
    <source>
        <dbReference type="PROSITE" id="PS50893"/>
    </source>
</evidence>
<dbReference type="SMART" id="SM00382">
    <property type="entry name" value="AAA"/>
    <property type="match status" value="1"/>
</dbReference>
<name>A0A0P8E3B2_9EURY</name>
<dbReference type="InterPro" id="IPR003439">
    <property type="entry name" value="ABC_transporter-like_ATP-bd"/>
</dbReference>
<dbReference type="InterPro" id="IPR050153">
    <property type="entry name" value="Metal_Ion_Import_ABC"/>
</dbReference>
<dbReference type="AlphaFoldDB" id="A0A0P8E3B2"/>
<dbReference type="GO" id="GO:0005524">
    <property type="term" value="F:ATP binding"/>
    <property type="evidence" value="ECO:0007669"/>
    <property type="project" value="UniProtKB-KW"/>
</dbReference>
<dbReference type="EMBL" id="LKCM01000040">
    <property type="protein sequence ID" value="KPQ44936.1"/>
    <property type="molecule type" value="Genomic_DNA"/>
</dbReference>
<reference evidence="6 7" key="1">
    <citation type="submission" date="2015-09" db="EMBL/GenBank/DDBJ databases">
        <title>A metagenomics-based metabolic model of nitrate-dependent anaerobic oxidation of methane by Methanoperedens-like archaea.</title>
        <authorList>
            <person name="Arshad A."/>
            <person name="Speth D.R."/>
            <person name="De Graaf R.M."/>
            <person name="Op Den Camp H.J."/>
            <person name="Jetten M.S."/>
            <person name="Welte C.U."/>
        </authorList>
    </citation>
    <scope>NUCLEOTIDE SEQUENCE [LARGE SCALE GENOMIC DNA]</scope>
</reference>
<comment type="caution">
    <text evidence="6">The sequence shown here is derived from an EMBL/GenBank/DDBJ whole genome shotgun (WGS) entry which is preliminary data.</text>
</comment>
<dbReference type="InterPro" id="IPR003593">
    <property type="entry name" value="AAA+_ATPase"/>
</dbReference>
<dbReference type="Gene3D" id="3.40.50.300">
    <property type="entry name" value="P-loop containing nucleotide triphosphate hydrolases"/>
    <property type="match status" value="1"/>
</dbReference>
<accession>A0A0P8E3B2</accession>
<evidence type="ECO:0000313" key="7">
    <source>
        <dbReference type="Proteomes" id="UP000050360"/>
    </source>
</evidence>
<feature type="domain" description="ABC transporter" evidence="5">
    <location>
        <begin position="7"/>
        <end position="246"/>
    </location>
</feature>
<dbReference type="SUPFAM" id="SSF52540">
    <property type="entry name" value="P-loop containing nucleoside triphosphate hydrolases"/>
    <property type="match status" value="1"/>
</dbReference>
<keyword evidence="4 6" id="KW-0067">ATP-binding</keyword>
<protein>
    <submittedName>
        <fullName evidence="6">ABC transporter, ATP-binding protein</fullName>
    </submittedName>
</protein>
<gene>
    <name evidence="6" type="ORF">MPEBLZ_00474</name>
</gene>
<sequence length="265" mass="29653">MPLYPIVRLDNVSFIRNGIAILQNISLRIEPGQHWVIIGQNGSGKTSLISIINGYHQPSEGKARVLGKKFGSADLRELRLKIGECSSEIRDMIHNWETVRDIVLSGRFASIGLYEKPDSKDQEHAAYLLDSLGMSDMAGRKYNTLSDGEKQKTLLARALMPEPELLVLDEPCAGLDLKAREELLDAVQEMCTTEGGPTLIYITHHIEEIIPSITHALTLRNGRMIAKGKRENVLTNAVLSETFEVPIELHDRSGRLWPMIMKMKS</sequence>
<evidence type="ECO:0000256" key="2">
    <source>
        <dbReference type="ARBA" id="ARBA00022448"/>
    </source>
</evidence>
<dbReference type="PROSITE" id="PS50893">
    <property type="entry name" value="ABC_TRANSPORTER_2"/>
    <property type="match status" value="1"/>
</dbReference>
<dbReference type="Pfam" id="PF00005">
    <property type="entry name" value="ABC_tran"/>
    <property type="match status" value="1"/>
</dbReference>
<dbReference type="GO" id="GO:0016887">
    <property type="term" value="F:ATP hydrolysis activity"/>
    <property type="evidence" value="ECO:0007669"/>
    <property type="project" value="InterPro"/>
</dbReference>
<comment type="similarity">
    <text evidence="1">Belongs to the ABC transporter superfamily.</text>
</comment>
<organism evidence="6 7">
    <name type="scientific">Candidatus Methanoperedens nitratireducens</name>
    <dbReference type="NCBI Taxonomy" id="1392998"/>
    <lineage>
        <taxon>Archaea</taxon>
        <taxon>Methanobacteriati</taxon>
        <taxon>Methanobacteriota</taxon>
        <taxon>Stenosarchaea group</taxon>
        <taxon>Methanomicrobia</taxon>
        <taxon>Methanosarcinales</taxon>
        <taxon>ANME-2 cluster</taxon>
        <taxon>Candidatus Methanoperedentaceae</taxon>
        <taxon>Candidatus Methanoperedens</taxon>
    </lineage>
</organism>
<evidence type="ECO:0000256" key="3">
    <source>
        <dbReference type="ARBA" id="ARBA00022741"/>
    </source>
</evidence>
<proteinExistence type="inferred from homology"/>
<dbReference type="PANTHER" id="PTHR42734:SF5">
    <property type="entry name" value="IRON TRANSPORT SYSTEM ATP-BINDING PROTEIN HI_0361-RELATED"/>
    <property type="match status" value="1"/>
</dbReference>
<evidence type="ECO:0000256" key="1">
    <source>
        <dbReference type="ARBA" id="ARBA00005417"/>
    </source>
</evidence>